<dbReference type="HOGENOM" id="CLU_060296_2_0_9"/>
<dbReference type="GO" id="GO:0046677">
    <property type="term" value="P:response to antibiotic"/>
    <property type="evidence" value="ECO:0007669"/>
    <property type="project" value="UniProtKB-UniRule"/>
</dbReference>
<reference evidence="18 19" key="1">
    <citation type="submission" date="2013-11" db="EMBL/GenBank/DDBJ databases">
        <title>Complete genome sequence of Clostridum sp. M2/40.</title>
        <authorList>
            <person name="Wibberg D."/>
            <person name="Puehler A."/>
            <person name="Schlueter A."/>
        </authorList>
    </citation>
    <scope>NUCLEOTIDE SEQUENCE [LARGE SCALE GENOMIC DNA]</scope>
    <source>
        <strain evidence="19">M2/40</strain>
    </source>
</reference>
<dbReference type="NCBIfam" id="NF001390">
    <property type="entry name" value="PRK00281.1-4"/>
    <property type="match status" value="1"/>
</dbReference>
<comment type="miscellaneous">
    <text evidence="17">Bacitracin is thought to be involved in the inhibition of peptidoglycan synthesis by sequestering undecaprenyl diphosphate, thereby reducing the pool of lipid carrier available.</text>
</comment>
<evidence type="ECO:0000256" key="12">
    <source>
        <dbReference type="ARBA" id="ARBA00023251"/>
    </source>
</evidence>
<dbReference type="GO" id="GO:0008360">
    <property type="term" value="P:regulation of cell shape"/>
    <property type="evidence" value="ECO:0007669"/>
    <property type="project" value="UniProtKB-KW"/>
</dbReference>
<feature type="transmembrane region" description="Helical" evidence="17">
    <location>
        <begin position="188"/>
        <end position="214"/>
    </location>
</feature>
<comment type="catalytic activity">
    <reaction evidence="16 17">
        <text>di-trans,octa-cis-undecaprenyl diphosphate + H2O = di-trans,octa-cis-undecaprenyl phosphate + phosphate + H(+)</text>
        <dbReference type="Rhea" id="RHEA:28094"/>
        <dbReference type="ChEBI" id="CHEBI:15377"/>
        <dbReference type="ChEBI" id="CHEBI:15378"/>
        <dbReference type="ChEBI" id="CHEBI:43474"/>
        <dbReference type="ChEBI" id="CHEBI:58405"/>
        <dbReference type="ChEBI" id="CHEBI:60392"/>
        <dbReference type="EC" id="3.6.1.27"/>
    </reaction>
</comment>
<gene>
    <name evidence="17 18" type="primary">uppP</name>
    <name evidence="18" type="ORF">CM240_1312</name>
</gene>
<dbReference type="PANTHER" id="PTHR30622:SF3">
    <property type="entry name" value="UNDECAPRENYL-DIPHOSPHATASE"/>
    <property type="match status" value="1"/>
</dbReference>
<evidence type="ECO:0000256" key="1">
    <source>
        <dbReference type="ARBA" id="ARBA00004651"/>
    </source>
</evidence>
<evidence type="ECO:0000256" key="10">
    <source>
        <dbReference type="ARBA" id="ARBA00022989"/>
    </source>
</evidence>
<evidence type="ECO:0000256" key="8">
    <source>
        <dbReference type="ARBA" id="ARBA00022960"/>
    </source>
</evidence>
<comment type="subcellular location">
    <subcellularLocation>
        <location evidence="1 17">Cell membrane</location>
        <topology evidence="1 17">Multi-pass membrane protein</topology>
    </subcellularLocation>
</comment>
<keyword evidence="11 17" id="KW-0472">Membrane</keyword>
<organism evidence="18 19">
    <name type="scientific">Clostridium bornimense</name>
    <dbReference type="NCBI Taxonomy" id="1216932"/>
    <lineage>
        <taxon>Bacteria</taxon>
        <taxon>Bacillati</taxon>
        <taxon>Bacillota</taxon>
        <taxon>Clostridia</taxon>
        <taxon>Eubacteriales</taxon>
        <taxon>Clostridiaceae</taxon>
        <taxon>Clostridium</taxon>
    </lineage>
</organism>
<evidence type="ECO:0000256" key="7">
    <source>
        <dbReference type="ARBA" id="ARBA00022801"/>
    </source>
</evidence>
<keyword evidence="6 17" id="KW-0812">Transmembrane</keyword>
<dbReference type="STRING" id="1216932.CM240_1312"/>
<dbReference type="GO" id="GO:0071555">
    <property type="term" value="P:cell wall organization"/>
    <property type="evidence" value="ECO:0007669"/>
    <property type="project" value="UniProtKB-KW"/>
</dbReference>
<dbReference type="AlphaFoldDB" id="W6RUX7"/>
<dbReference type="PATRIC" id="fig|1216932.3.peg.1306"/>
<dbReference type="GO" id="GO:0005886">
    <property type="term" value="C:plasma membrane"/>
    <property type="evidence" value="ECO:0007669"/>
    <property type="project" value="UniProtKB-SubCell"/>
</dbReference>
<evidence type="ECO:0000256" key="11">
    <source>
        <dbReference type="ARBA" id="ARBA00023136"/>
    </source>
</evidence>
<keyword evidence="19" id="KW-1185">Reference proteome</keyword>
<accession>W6RUX7</accession>
<evidence type="ECO:0000256" key="2">
    <source>
        <dbReference type="ARBA" id="ARBA00010621"/>
    </source>
</evidence>
<dbReference type="Pfam" id="PF02673">
    <property type="entry name" value="BacA"/>
    <property type="match status" value="1"/>
</dbReference>
<feature type="transmembrane region" description="Helical" evidence="17">
    <location>
        <begin position="95"/>
        <end position="115"/>
    </location>
</feature>
<feature type="transmembrane region" description="Helical" evidence="17">
    <location>
        <begin position="269"/>
        <end position="287"/>
    </location>
</feature>
<evidence type="ECO:0000256" key="13">
    <source>
        <dbReference type="ARBA" id="ARBA00023316"/>
    </source>
</evidence>
<evidence type="ECO:0000256" key="14">
    <source>
        <dbReference type="ARBA" id="ARBA00032707"/>
    </source>
</evidence>
<sequence>MEILFILKAALLGIVEGLTEFLPVSSTGHLVIFGEIIKFNNGVRQEFIDMFNMVIQLGAILSVIVIYWDKIWNTIKTFIPNVNICGNSTYKESGLHFWSIIALACIPGAALVLPFDDWVEKNLFNSRVVALTLVLGGIAMIVFEKKYRDLKNNRTNSIFEVTYKQALIIGIFQCLSIVPGMSRSASTIIGAWVAGLSTVAAAEFSFFLAIPVMFGMTTIKLFGIGGLTALTTSELLALGTAFLVAFIVAIIVIDKFIGYLKKNSMKPFAIYRFCFAIVVLISGFFNII</sequence>
<evidence type="ECO:0000256" key="15">
    <source>
        <dbReference type="ARBA" id="ARBA00032932"/>
    </source>
</evidence>
<dbReference type="GO" id="GO:0009252">
    <property type="term" value="P:peptidoglycan biosynthetic process"/>
    <property type="evidence" value="ECO:0007669"/>
    <property type="project" value="UniProtKB-KW"/>
</dbReference>
<proteinExistence type="inferred from homology"/>
<evidence type="ECO:0000256" key="4">
    <source>
        <dbReference type="ARBA" id="ARBA00021581"/>
    </source>
</evidence>
<dbReference type="KEGG" id="clt:CM240_1312"/>
<keyword evidence="10 17" id="KW-1133">Transmembrane helix</keyword>
<evidence type="ECO:0000256" key="17">
    <source>
        <dbReference type="HAMAP-Rule" id="MF_01006"/>
    </source>
</evidence>
<dbReference type="eggNOG" id="COG1968">
    <property type="taxonomic scope" value="Bacteria"/>
</dbReference>
<keyword evidence="5 17" id="KW-1003">Cell membrane</keyword>
<dbReference type="PANTHER" id="PTHR30622">
    <property type="entry name" value="UNDECAPRENYL-DIPHOSPHATASE"/>
    <property type="match status" value="1"/>
</dbReference>
<keyword evidence="13 17" id="KW-0961">Cell wall biogenesis/degradation</keyword>
<evidence type="ECO:0000256" key="9">
    <source>
        <dbReference type="ARBA" id="ARBA00022984"/>
    </source>
</evidence>
<keyword evidence="12 17" id="KW-0046">Antibiotic resistance</keyword>
<dbReference type="InterPro" id="IPR003824">
    <property type="entry name" value="UppP"/>
</dbReference>
<feature type="transmembrane region" description="Helical" evidence="17">
    <location>
        <begin position="163"/>
        <end position="182"/>
    </location>
</feature>
<dbReference type="EMBL" id="HG917868">
    <property type="protein sequence ID" value="CDM68471.1"/>
    <property type="molecule type" value="Genomic_DNA"/>
</dbReference>
<evidence type="ECO:0000256" key="6">
    <source>
        <dbReference type="ARBA" id="ARBA00022692"/>
    </source>
</evidence>
<feature type="transmembrane region" description="Helical" evidence="17">
    <location>
        <begin position="235"/>
        <end position="257"/>
    </location>
</feature>
<keyword evidence="7 17" id="KW-0378">Hydrolase</keyword>
<evidence type="ECO:0000313" key="19">
    <source>
        <dbReference type="Proteomes" id="UP000019426"/>
    </source>
</evidence>
<evidence type="ECO:0000256" key="3">
    <source>
        <dbReference type="ARBA" id="ARBA00012374"/>
    </source>
</evidence>
<dbReference type="GO" id="GO:0050380">
    <property type="term" value="F:undecaprenyl-diphosphatase activity"/>
    <property type="evidence" value="ECO:0007669"/>
    <property type="project" value="UniProtKB-UniRule"/>
</dbReference>
<keyword evidence="8 17" id="KW-0133">Cell shape</keyword>
<comment type="function">
    <text evidence="17">Catalyzes the dephosphorylation of undecaprenyl diphosphate (UPP). Confers resistance to bacitracin.</text>
</comment>
<name>W6RUX7_9CLOT</name>
<comment type="similarity">
    <text evidence="2 17">Belongs to the UppP family.</text>
</comment>
<feature type="transmembrane region" description="Helical" evidence="17">
    <location>
        <begin position="50"/>
        <end position="68"/>
    </location>
</feature>
<dbReference type="NCBIfam" id="TIGR00753">
    <property type="entry name" value="undec_PP_bacA"/>
    <property type="match status" value="1"/>
</dbReference>
<protein>
    <recommendedName>
        <fullName evidence="4 17">Undecaprenyl-diphosphatase</fullName>
        <ecNumber evidence="3 17">3.6.1.27</ecNumber>
    </recommendedName>
    <alternativeName>
        <fullName evidence="15 17">Bacitracin resistance protein</fullName>
    </alternativeName>
    <alternativeName>
        <fullName evidence="14 17">Undecaprenyl pyrophosphate phosphatase</fullName>
    </alternativeName>
</protein>
<dbReference type="Proteomes" id="UP000019426">
    <property type="component" value="Chromosome M2/40_rep1"/>
</dbReference>
<dbReference type="EC" id="3.6.1.27" evidence="3 17"/>
<dbReference type="HAMAP" id="MF_01006">
    <property type="entry name" value="Undec_diphosphatase"/>
    <property type="match status" value="1"/>
</dbReference>
<evidence type="ECO:0000313" key="18">
    <source>
        <dbReference type="EMBL" id="CDM68471.1"/>
    </source>
</evidence>
<evidence type="ECO:0000256" key="16">
    <source>
        <dbReference type="ARBA" id="ARBA00047594"/>
    </source>
</evidence>
<feature type="transmembrane region" description="Helical" evidence="17">
    <location>
        <begin position="127"/>
        <end position="143"/>
    </location>
</feature>
<evidence type="ECO:0000256" key="5">
    <source>
        <dbReference type="ARBA" id="ARBA00022475"/>
    </source>
</evidence>
<keyword evidence="9 17" id="KW-0573">Peptidoglycan synthesis</keyword>